<reference evidence="1 2" key="1">
    <citation type="submission" date="2021-10" db="EMBL/GenBank/DDBJ databases">
        <title>Anaerobic single-cell dispensing facilitates the cultivation of human gut bacteria.</title>
        <authorList>
            <person name="Afrizal A."/>
        </authorList>
    </citation>
    <scope>NUCLEOTIDE SEQUENCE [LARGE SCALE GENOMIC DNA]</scope>
    <source>
        <strain evidence="1 2">CLA-AA-H246</strain>
    </source>
</reference>
<comment type="caution">
    <text evidence="1">The sequence shown here is derived from an EMBL/GenBank/DDBJ whole genome shotgun (WGS) entry which is preliminary data.</text>
</comment>
<protein>
    <submittedName>
        <fullName evidence="1">Uncharacterized protein</fullName>
    </submittedName>
</protein>
<name>A0ABS8ERJ5_9FIRM</name>
<sequence>MELMCLAADRKELVDAINTITGGKMKYQGPPSYAYKWEELTVLKDGTLVVEDVNARREMLQTLTGQHLIENTWDEERETLTISFPMEGHTATSLVNLVSLFYTKGTLINKAIQTPRAFEIADRLMEALAETPPQTPEDFLSTWERVGGMNATRGILFSKDTISLIGFPPTEDADWVKAYTDLGGKINILAQESKYIRLKREPIENEKYAFRVWFIRLGFDGNEYKTSRKLLLSHLSGHTAFRTEEQKEAHKLKYQTRRMEVTHEES</sequence>
<gene>
    <name evidence="1" type="ORF">LKD42_00195</name>
</gene>
<evidence type="ECO:0000313" key="2">
    <source>
        <dbReference type="Proteomes" id="UP001299235"/>
    </source>
</evidence>
<proteinExistence type="predicted"/>
<keyword evidence="2" id="KW-1185">Reference proteome</keyword>
<evidence type="ECO:0000313" key="1">
    <source>
        <dbReference type="EMBL" id="MCC2147682.1"/>
    </source>
</evidence>
<dbReference type="Proteomes" id="UP001299235">
    <property type="component" value="Unassembled WGS sequence"/>
</dbReference>
<dbReference type="EMBL" id="JAJEQE010000001">
    <property type="protein sequence ID" value="MCC2147682.1"/>
    <property type="molecule type" value="Genomic_DNA"/>
</dbReference>
<accession>A0ABS8ERJ5</accession>
<organism evidence="1 2">
    <name type="scientific">Hominisplanchenecus faecis</name>
    <dbReference type="NCBI Taxonomy" id="2885351"/>
    <lineage>
        <taxon>Bacteria</taxon>
        <taxon>Bacillati</taxon>
        <taxon>Bacillota</taxon>
        <taxon>Clostridia</taxon>
        <taxon>Lachnospirales</taxon>
        <taxon>Lachnospiraceae</taxon>
        <taxon>Hominisplanchenecus</taxon>
    </lineage>
</organism>
<dbReference type="RefSeq" id="WP_248834472.1">
    <property type="nucleotide sequence ID" value="NZ_JAJEQE010000001.1"/>
</dbReference>